<dbReference type="GO" id="GO:0032264">
    <property type="term" value="P:IMP salvage"/>
    <property type="evidence" value="ECO:0007669"/>
    <property type="project" value="UniProtKB-UniPathway"/>
</dbReference>
<comment type="catalytic activity">
    <reaction evidence="14">
        <text>IMP + diphosphate = hypoxanthine + 5-phospho-alpha-D-ribose 1-diphosphate</text>
        <dbReference type="Rhea" id="RHEA:17973"/>
        <dbReference type="ChEBI" id="CHEBI:17368"/>
        <dbReference type="ChEBI" id="CHEBI:33019"/>
        <dbReference type="ChEBI" id="CHEBI:58017"/>
        <dbReference type="ChEBI" id="CHEBI:58053"/>
        <dbReference type="EC" id="2.4.2.8"/>
    </reaction>
    <physiologicalReaction direction="right-to-left" evidence="14">
        <dbReference type="Rhea" id="RHEA:17975"/>
    </physiologicalReaction>
</comment>
<evidence type="ECO:0000256" key="7">
    <source>
        <dbReference type="ARBA" id="ARBA00022676"/>
    </source>
</evidence>
<accession>A0A061A9L5</accession>
<gene>
    <name evidence="17" type="primary">hprT</name>
    <name evidence="17" type="ORF">Aocu_00160</name>
</gene>
<evidence type="ECO:0000256" key="15">
    <source>
        <dbReference type="RuleBase" id="RU364099"/>
    </source>
</evidence>
<dbReference type="GO" id="GO:0000166">
    <property type="term" value="F:nucleotide binding"/>
    <property type="evidence" value="ECO:0007669"/>
    <property type="project" value="UniProtKB-KW"/>
</dbReference>
<dbReference type="NCBIfam" id="TIGR01203">
    <property type="entry name" value="HGPRTase"/>
    <property type="match status" value="1"/>
</dbReference>
<dbReference type="EMBL" id="LK028559">
    <property type="protein sequence ID" value="CDR30089.1"/>
    <property type="molecule type" value="Genomic_DNA"/>
</dbReference>
<dbReference type="GO" id="GO:0006166">
    <property type="term" value="P:purine ribonucleoside salvage"/>
    <property type="evidence" value="ECO:0007669"/>
    <property type="project" value="UniProtKB-KW"/>
</dbReference>
<reference evidence="18" key="1">
    <citation type="submission" date="2014-05" db="EMBL/GenBank/DDBJ databases">
        <authorList>
            <person name="Kube M."/>
        </authorList>
    </citation>
    <scope>NUCLEOTIDE SEQUENCE [LARGE SCALE GENOMIC DNA]</scope>
</reference>
<dbReference type="Gene3D" id="3.40.50.2020">
    <property type="match status" value="1"/>
</dbReference>
<dbReference type="GO" id="GO:0046100">
    <property type="term" value="P:hypoxanthine metabolic process"/>
    <property type="evidence" value="ECO:0007669"/>
    <property type="project" value="TreeGrafter"/>
</dbReference>
<dbReference type="PATRIC" id="fig|35623.3.peg.16"/>
<dbReference type="FunCoup" id="A0A061A9L5">
    <property type="interactions" value="215"/>
</dbReference>
<evidence type="ECO:0000256" key="8">
    <source>
        <dbReference type="ARBA" id="ARBA00022679"/>
    </source>
</evidence>
<dbReference type="CDD" id="cd06223">
    <property type="entry name" value="PRTases_typeI"/>
    <property type="match status" value="1"/>
</dbReference>
<comment type="cofactor">
    <cofactor evidence="1 15">
        <name>Mg(2+)</name>
        <dbReference type="ChEBI" id="CHEBI:18420"/>
    </cofactor>
</comment>
<dbReference type="OrthoDB" id="9802824at2"/>
<keyword evidence="18" id="KW-1185">Reference proteome</keyword>
<dbReference type="GO" id="GO:0004422">
    <property type="term" value="F:hypoxanthine phosphoribosyltransferase activity"/>
    <property type="evidence" value="ECO:0007669"/>
    <property type="project" value="InterPro"/>
</dbReference>
<name>A0A061A9L5_9MOLU</name>
<comment type="pathway">
    <text evidence="3 15">Purine metabolism; IMP biosynthesis via salvage pathway; IMP from hypoxanthine: step 1/1.</text>
</comment>
<dbReference type="UniPathway" id="UPA00591">
    <property type="reaction ID" value="UER00648"/>
</dbReference>
<dbReference type="InParanoid" id="A0A061A9L5"/>
<dbReference type="Proteomes" id="UP000032434">
    <property type="component" value="Chromosome 1"/>
</dbReference>
<dbReference type="InterPro" id="IPR005904">
    <property type="entry name" value="Hxn_phspho_trans"/>
</dbReference>
<dbReference type="GO" id="GO:0052657">
    <property type="term" value="F:guanine phosphoribosyltransferase activity"/>
    <property type="evidence" value="ECO:0007669"/>
    <property type="project" value="UniProtKB-ARBA"/>
</dbReference>
<evidence type="ECO:0000256" key="13">
    <source>
        <dbReference type="ARBA" id="ARBA00048811"/>
    </source>
</evidence>
<dbReference type="FunFam" id="3.40.50.2020:FF:000006">
    <property type="entry name" value="Hypoxanthine phosphoribosyltransferase"/>
    <property type="match status" value="1"/>
</dbReference>
<evidence type="ECO:0000256" key="12">
    <source>
        <dbReference type="ARBA" id="ARBA00022842"/>
    </source>
</evidence>
<comment type="catalytic activity">
    <reaction evidence="13">
        <text>GMP + diphosphate = guanine + 5-phospho-alpha-D-ribose 1-diphosphate</text>
        <dbReference type="Rhea" id="RHEA:25424"/>
        <dbReference type="ChEBI" id="CHEBI:16235"/>
        <dbReference type="ChEBI" id="CHEBI:33019"/>
        <dbReference type="ChEBI" id="CHEBI:58017"/>
        <dbReference type="ChEBI" id="CHEBI:58115"/>
        <dbReference type="EC" id="2.4.2.8"/>
    </reaction>
    <physiologicalReaction direction="right-to-left" evidence="13">
        <dbReference type="Rhea" id="RHEA:25426"/>
    </physiologicalReaction>
</comment>
<dbReference type="Pfam" id="PF00156">
    <property type="entry name" value="Pribosyltran"/>
    <property type="match status" value="1"/>
</dbReference>
<proteinExistence type="inferred from homology"/>
<dbReference type="PANTHER" id="PTHR43340">
    <property type="entry name" value="HYPOXANTHINE-GUANINE PHOSPHORIBOSYLTRANSFERASE"/>
    <property type="match status" value="1"/>
</dbReference>
<evidence type="ECO:0000256" key="5">
    <source>
        <dbReference type="ARBA" id="ARBA00008391"/>
    </source>
</evidence>
<feature type="domain" description="Phosphoribosyltransferase" evidence="16">
    <location>
        <begin position="14"/>
        <end position="159"/>
    </location>
</feature>
<evidence type="ECO:0000256" key="14">
    <source>
        <dbReference type="ARBA" id="ARBA00049402"/>
    </source>
</evidence>
<sequence>MHQDIDEVLVSEAQIEAICLKLGKQLSEDYKDKNPLFIGLLNGCVPFMSALIKRVEIPIEIQFMAVSSYHGGIESSGDVKIKYDLERSVMNRDCVIVEDIVDTGATVKTITSLLLHRGARSVKVVTLLDKPSGRKVELIPDYIGITIPKRFVVGFGLDYNEFYRNLPYVGVLKPSVYIK</sequence>
<dbReference type="AlphaFoldDB" id="A0A061A9L5"/>
<evidence type="ECO:0000256" key="4">
    <source>
        <dbReference type="ARBA" id="ARBA00004676"/>
    </source>
</evidence>
<dbReference type="InterPro" id="IPR029057">
    <property type="entry name" value="PRTase-like"/>
</dbReference>
<evidence type="ECO:0000256" key="11">
    <source>
        <dbReference type="ARBA" id="ARBA00022741"/>
    </source>
</evidence>
<keyword evidence="7 15" id="KW-0328">Glycosyltransferase</keyword>
<evidence type="ECO:0000256" key="1">
    <source>
        <dbReference type="ARBA" id="ARBA00001946"/>
    </source>
</evidence>
<dbReference type="InterPro" id="IPR000836">
    <property type="entry name" value="PRTase_dom"/>
</dbReference>
<dbReference type="EC" id="2.4.2.8" evidence="15"/>
<dbReference type="InterPro" id="IPR050408">
    <property type="entry name" value="HGPRT"/>
</dbReference>
<keyword evidence="9 15" id="KW-0479">Metal-binding</keyword>
<dbReference type="PANTHER" id="PTHR43340:SF1">
    <property type="entry name" value="HYPOXANTHINE PHOSPHORIBOSYLTRANSFERASE"/>
    <property type="match status" value="1"/>
</dbReference>
<keyword evidence="10 15" id="KW-0660">Purine salvage</keyword>
<dbReference type="GO" id="GO:0000287">
    <property type="term" value="F:magnesium ion binding"/>
    <property type="evidence" value="ECO:0007669"/>
    <property type="project" value="TreeGrafter"/>
</dbReference>
<keyword evidence="8 15" id="KW-0808">Transferase</keyword>
<evidence type="ECO:0000256" key="2">
    <source>
        <dbReference type="ARBA" id="ARBA00004496"/>
    </source>
</evidence>
<comment type="subcellular location">
    <subcellularLocation>
        <location evidence="2 15">Cytoplasm</location>
    </subcellularLocation>
</comment>
<dbReference type="HOGENOM" id="CLU_073615_0_0_14"/>
<evidence type="ECO:0000256" key="10">
    <source>
        <dbReference type="ARBA" id="ARBA00022726"/>
    </source>
</evidence>
<dbReference type="RefSeq" id="WP_045748697.1">
    <property type="nucleotide sequence ID" value="NZ_FUZK01000002.1"/>
</dbReference>
<evidence type="ECO:0000313" key="18">
    <source>
        <dbReference type="Proteomes" id="UP000032434"/>
    </source>
</evidence>
<dbReference type="GO" id="GO:0005829">
    <property type="term" value="C:cytosol"/>
    <property type="evidence" value="ECO:0007669"/>
    <property type="project" value="TreeGrafter"/>
</dbReference>
<evidence type="ECO:0000256" key="9">
    <source>
        <dbReference type="ARBA" id="ARBA00022723"/>
    </source>
</evidence>
<dbReference type="KEGG" id="aoc:Aocu_00160"/>
<evidence type="ECO:0000313" key="17">
    <source>
        <dbReference type="EMBL" id="CDR30089.1"/>
    </source>
</evidence>
<comment type="pathway">
    <text evidence="4">Purine metabolism; GMP biosynthesis via salvage pathway; GMP from guanine: step 1/1.</text>
</comment>
<protein>
    <recommendedName>
        <fullName evidence="15">Hypoxanthine phosphoribosyltransferase</fullName>
        <ecNumber evidence="15">2.4.2.8</ecNumber>
    </recommendedName>
</protein>
<dbReference type="GO" id="GO:0006178">
    <property type="term" value="P:guanine salvage"/>
    <property type="evidence" value="ECO:0007669"/>
    <property type="project" value="TreeGrafter"/>
</dbReference>
<keyword evidence="6 15" id="KW-0963">Cytoplasm</keyword>
<organism evidence="17 18">
    <name type="scientific">Acholeplasma oculi</name>
    <dbReference type="NCBI Taxonomy" id="35623"/>
    <lineage>
        <taxon>Bacteria</taxon>
        <taxon>Bacillati</taxon>
        <taxon>Mycoplasmatota</taxon>
        <taxon>Mollicutes</taxon>
        <taxon>Acholeplasmatales</taxon>
        <taxon>Acholeplasmataceae</taxon>
        <taxon>Acholeplasma</taxon>
    </lineage>
</organism>
<dbReference type="SUPFAM" id="SSF53271">
    <property type="entry name" value="PRTase-like"/>
    <property type="match status" value="1"/>
</dbReference>
<keyword evidence="11 15" id="KW-0547">Nucleotide-binding</keyword>
<comment type="similarity">
    <text evidence="5 15">Belongs to the purine/pyrimidine phosphoribosyltransferase family.</text>
</comment>
<evidence type="ECO:0000256" key="3">
    <source>
        <dbReference type="ARBA" id="ARBA00004669"/>
    </source>
</evidence>
<evidence type="ECO:0000259" key="16">
    <source>
        <dbReference type="Pfam" id="PF00156"/>
    </source>
</evidence>
<dbReference type="GO" id="GO:0032263">
    <property type="term" value="P:GMP salvage"/>
    <property type="evidence" value="ECO:0007669"/>
    <property type="project" value="TreeGrafter"/>
</dbReference>
<keyword evidence="12 15" id="KW-0460">Magnesium</keyword>
<dbReference type="STRING" id="35623.Aocu_00160"/>
<evidence type="ECO:0000256" key="6">
    <source>
        <dbReference type="ARBA" id="ARBA00022490"/>
    </source>
</evidence>